<dbReference type="SUPFAM" id="SSF109770">
    <property type="entry name" value="Nickel-containing superoxide dismutase, NiSOD"/>
    <property type="match status" value="1"/>
</dbReference>
<dbReference type="Pfam" id="PF09055">
    <property type="entry name" value="Sod_Ni"/>
    <property type="match status" value="1"/>
</dbReference>
<name>T1D0P1_9ZZZZ</name>
<dbReference type="EMBL" id="AUZY01001170">
    <property type="protein sequence ID" value="EQD76000.1"/>
    <property type="molecule type" value="Genomic_DNA"/>
</dbReference>
<dbReference type="InterPro" id="IPR036502">
    <property type="entry name" value="NiSOD_sf"/>
</dbReference>
<protein>
    <submittedName>
        <fullName evidence="1">Nickel-containing superoxide dismutase</fullName>
    </submittedName>
</protein>
<sequence length="92" mass="10482">QHAEKVKHEIRVIWGDYFTPDMVKAFPQVHELVFKILKQASKARQEVNLLGAQELLASVQEFAEIFWKTKNVATKKIPSHQKPGGELVYPAA</sequence>
<accession>T1D0P1</accession>
<evidence type="ECO:0000313" key="1">
    <source>
        <dbReference type="EMBL" id="EQD76000.1"/>
    </source>
</evidence>
<dbReference type="AlphaFoldDB" id="T1D0P1"/>
<dbReference type="GO" id="GO:0016151">
    <property type="term" value="F:nickel cation binding"/>
    <property type="evidence" value="ECO:0007669"/>
    <property type="project" value="InterPro"/>
</dbReference>
<reference evidence="1" key="1">
    <citation type="submission" date="2013-08" db="EMBL/GenBank/DDBJ databases">
        <authorList>
            <person name="Mendez C."/>
            <person name="Richter M."/>
            <person name="Ferrer M."/>
            <person name="Sanchez J."/>
        </authorList>
    </citation>
    <scope>NUCLEOTIDE SEQUENCE</scope>
</reference>
<organism evidence="1">
    <name type="scientific">mine drainage metagenome</name>
    <dbReference type="NCBI Taxonomy" id="410659"/>
    <lineage>
        <taxon>unclassified sequences</taxon>
        <taxon>metagenomes</taxon>
        <taxon>ecological metagenomes</taxon>
    </lineage>
</organism>
<dbReference type="GO" id="GO:0004784">
    <property type="term" value="F:superoxide dismutase activity"/>
    <property type="evidence" value="ECO:0007669"/>
    <property type="project" value="InterPro"/>
</dbReference>
<dbReference type="Gene3D" id="1.20.120.400">
    <property type="entry name" value="Nickel-containing superoxide dismutase"/>
    <property type="match status" value="1"/>
</dbReference>
<reference evidence="1" key="2">
    <citation type="journal article" date="2014" name="ISME J.">
        <title>Microbial stratification in low pH oxic and suboxic macroscopic growths along an acid mine drainage.</title>
        <authorList>
            <person name="Mendez-Garcia C."/>
            <person name="Mesa V."/>
            <person name="Sprenger R.R."/>
            <person name="Richter M."/>
            <person name="Diez M.S."/>
            <person name="Solano J."/>
            <person name="Bargiela R."/>
            <person name="Golyshina O.V."/>
            <person name="Manteca A."/>
            <person name="Ramos J.L."/>
            <person name="Gallego J.R."/>
            <person name="Llorente I."/>
            <person name="Martins Dos Santos V.A."/>
            <person name="Jensen O.N."/>
            <person name="Pelaez A.I."/>
            <person name="Sanchez J."/>
            <person name="Ferrer M."/>
        </authorList>
    </citation>
    <scope>NUCLEOTIDE SEQUENCE</scope>
</reference>
<dbReference type="InterPro" id="IPR014123">
    <property type="entry name" value="Superoxide_dismutase_Ni-type"/>
</dbReference>
<feature type="non-terminal residue" evidence="1">
    <location>
        <position position="1"/>
    </location>
</feature>
<gene>
    <name evidence="1" type="ORF">B1B_01984</name>
</gene>
<comment type="caution">
    <text evidence="1">The sequence shown here is derived from an EMBL/GenBank/DDBJ whole genome shotgun (WGS) entry which is preliminary data.</text>
</comment>
<proteinExistence type="predicted"/>